<dbReference type="OrthoDB" id="1885109at2759"/>
<accession>A0A8K0MGR9</accession>
<dbReference type="PANTHER" id="PTHR31662">
    <property type="entry name" value="BNAANNG10740D PROTEIN-RELATED"/>
    <property type="match status" value="1"/>
</dbReference>
<dbReference type="Pfam" id="PF04504">
    <property type="entry name" value="GeBP-like_DBD"/>
    <property type="match status" value="1"/>
</dbReference>
<dbReference type="PANTHER" id="PTHR31662:SF8">
    <property type="entry name" value="EXPRESSED PROTEIN"/>
    <property type="match status" value="1"/>
</dbReference>
<proteinExistence type="inferred from homology"/>
<dbReference type="GO" id="GO:0006355">
    <property type="term" value="P:regulation of DNA-templated transcription"/>
    <property type="evidence" value="ECO:0007669"/>
    <property type="project" value="InterPro"/>
</dbReference>
<sequence>MDSTPPPQPLSVKASASKLPVKRKTSDSSSVPENAYAVAVDGFGYDPRPPPLKFHRIWTEPDEIRYLQGLLDCASEGLVFPKDLPIFYSRFSNTMSQPYSKSQLSEKLRRLRKKFRVVSSRLVRGLDESLLSPHDRALYDLSRKLWSPEYSSVSPFCSNNLYCAADINKKKSNSDSNGDLNEVKINFSPKLLLGSNENQIQNHCCDDNDEDEDGAGKVKMRDVNVDYDFDGQDEGSCRPSSSGPSNGGLGGVVAKAVLNVFDQCLKEVRTVLVGQGLLYPDCVASGLSKEGKALLDYEMRWREQRVAELDVLARRLRLVLENPVRGQ</sequence>
<name>A0A8K0MGR9_9ROSA</name>
<feature type="domain" description="Glabrous enhancer-binding protein-like DBD" evidence="3">
    <location>
        <begin position="54"/>
        <end position="147"/>
    </location>
</feature>
<dbReference type="InterPro" id="IPR007592">
    <property type="entry name" value="GEBP"/>
</dbReference>
<dbReference type="InterPro" id="IPR053932">
    <property type="entry name" value="GeBP-like_DBD"/>
</dbReference>
<evidence type="ECO:0000256" key="1">
    <source>
        <dbReference type="ARBA" id="ARBA00010820"/>
    </source>
</evidence>
<gene>
    <name evidence="4" type="ORF">FNV43_RR14901</name>
</gene>
<evidence type="ECO:0000256" key="2">
    <source>
        <dbReference type="SAM" id="MobiDB-lite"/>
    </source>
</evidence>
<feature type="region of interest" description="Disordered" evidence="2">
    <location>
        <begin position="1"/>
        <end position="31"/>
    </location>
</feature>
<keyword evidence="5" id="KW-1185">Reference proteome</keyword>
<dbReference type="AlphaFoldDB" id="A0A8K0MGR9"/>
<comment type="caution">
    <text evidence="4">The sequence shown here is derived from an EMBL/GenBank/DDBJ whole genome shotgun (WGS) entry which is preliminary data.</text>
</comment>
<evidence type="ECO:0000259" key="3">
    <source>
        <dbReference type="Pfam" id="PF04504"/>
    </source>
</evidence>
<dbReference type="Proteomes" id="UP000796880">
    <property type="component" value="Unassembled WGS sequence"/>
</dbReference>
<comment type="similarity">
    <text evidence="1">Belongs to the GeBP family.</text>
</comment>
<organism evidence="4 5">
    <name type="scientific">Rhamnella rubrinervis</name>
    <dbReference type="NCBI Taxonomy" id="2594499"/>
    <lineage>
        <taxon>Eukaryota</taxon>
        <taxon>Viridiplantae</taxon>
        <taxon>Streptophyta</taxon>
        <taxon>Embryophyta</taxon>
        <taxon>Tracheophyta</taxon>
        <taxon>Spermatophyta</taxon>
        <taxon>Magnoliopsida</taxon>
        <taxon>eudicotyledons</taxon>
        <taxon>Gunneridae</taxon>
        <taxon>Pentapetalae</taxon>
        <taxon>rosids</taxon>
        <taxon>fabids</taxon>
        <taxon>Rosales</taxon>
        <taxon>Rhamnaceae</taxon>
        <taxon>rhamnoid group</taxon>
        <taxon>Rhamneae</taxon>
        <taxon>Rhamnella</taxon>
    </lineage>
</organism>
<reference evidence="4" key="1">
    <citation type="submission" date="2020-03" db="EMBL/GenBank/DDBJ databases">
        <title>A high-quality chromosome-level genome assembly of a woody plant with both climbing and erect habits, Rhamnella rubrinervis.</title>
        <authorList>
            <person name="Lu Z."/>
            <person name="Yang Y."/>
            <person name="Zhu X."/>
            <person name="Sun Y."/>
        </authorList>
    </citation>
    <scope>NUCLEOTIDE SEQUENCE</scope>
    <source>
        <strain evidence="4">BYM</strain>
        <tissue evidence="4">Leaf</tissue>
    </source>
</reference>
<protein>
    <recommendedName>
        <fullName evidence="3">Glabrous enhancer-binding protein-like DBD domain-containing protein</fullName>
    </recommendedName>
</protein>
<evidence type="ECO:0000313" key="4">
    <source>
        <dbReference type="EMBL" id="KAF3445207.1"/>
    </source>
</evidence>
<dbReference type="EMBL" id="VOIH02000006">
    <property type="protein sequence ID" value="KAF3445207.1"/>
    <property type="molecule type" value="Genomic_DNA"/>
</dbReference>
<dbReference type="GO" id="GO:0005634">
    <property type="term" value="C:nucleus"/>
    <property type="evidence" value="ECO:0007669"/>
    <property type="project" value="TreeGrafter"/>
</dbReference>
<evidence type="ECO:0000313" key="5">
    <source>
        <dbReference type="Proteomes" id="UP000796880"/>
    </source>
</evidence>